<dbReference type="Proteomes" id="UP000790787">
    <property type="component" value="Chromosome 7"/>
</dbReference>
<evidence type="ECO:0000313" key="1">
    <source>
        <dbReference type="Proteomes" id="UP000790787"/>
    </source>
</evidence>
<reference evidence="1" key="1">
    <citation type="journal article" date="2014" name="Nat. Commun.">
        <title>The tobacco genome sequence and its comparison with those of tomato and potato.</title>
        <authorList>
            <person name="Sierro N."/>
            <person name="Battey J.N."/>
            <person name="Ouadi S."/>
            <person name="Bakaher N."/>
            <person name="Bovet L."/>
            <person name="Willig A."/>
            <person name="Goepfert S."/>
            <person name="Peitsch M.C."/>
            <person name="Ivanov N.V."/>
        </authorList>
    </citation>
    <scope>NUCLEOTIDE SEQUENCE [LARGE SCALE GENOMIC DNA]</scope>
</reference>
<sequence>MIHETVLTAADVVQKGKSMLHPTPIFEKGSTSRTANESCTPTSRTTTTKVSPSAREKSTYYYGFWVNDGQSKIFAYGKNYLQYYASLLFPFPTLFLS</sequence>
<organism evidence="1 2">
    <name type="scientific">Nicotiana tabacum</name>
    <name type="common">Common tobacco</name>
    <dbReference type="NCBI Taxonomy" id="4097"/>
    <lineage>
        <taxon>Eukaryota</taxon>
        <taxon>Viridiplantae</taxon>
        <taxon>Streptophyta</taxon>
        <taxon>Embryophyta</taxon>
        <taxon>Tracheophyta</taxon>
        <taxon>Spermatophyta</taxon>
        <taxon>Magnoliopsida</taxon>
        <taxon>eudicotyledons</taxon>
        <taxon>Gunneridae</taxon>
        <taxon>Pentapetalae</taxon>
        <taxon>asterids</taxon>
        <taxon>lamiids</taxon>
        <taxon>Solanales</taxon>
        <taxon>Solanaceae</taxon>
        <taxon>Nicotianoideae</taxon>
        <taxon>Nicotianeae</taxon>
        <taxon>Nicotiana</taxon>
    </lineage>
</organism>
<keyword evidence="1" id="KW-1185">Reference proteome</keyword>
<reference evidence="2" key="2">
    <citation type="submission" date="2025-08" db="UniProtKB">
        <authorList>
            <consortium name="RefSeq"/>
        </authorList>
    </citation>
    <scope>IDENTIFICATION</scope>
    <source>
        <tissue evidence="2">Leaf</tissue>
    </source>
</reference>
<protein>
    <submittedName>
        <fullName evidence="2">Uncharacterized protein LOC107824908 isoform X1</fullName>
    </submittedName>
</protein>
<accession>A0AC58UUJ4</accession>
<evidence type="ECO:0000313" key="2">
    <source>
        <dbReference type="RefSeq" id="XP_075113172.1"/>
    </source>
</evidence>
<dbReference type="RefSeq" id="XP_075113172.1">
    <property type="nucleotide sequence ID" value="XM_075257071.1"/>
</dbReference>
<name>A0AC58UUJ4_TOBAC</name>
<proteinExistence type="predicted"/>
<gene>
    <name evidence="2" type="primary">LOC107824908</name>
</gene>